<keyword evidence="3" id="KW-1185">Reference proteome</keyword>
<comment type="caution">
    <text evidence="2">The sequence shown here is derived from an EMBL/GenBank/DDBJ whole genome shotgun (WGS) entry which is preliminary data.</text>
</comment>
<dbReference type="InterPro" id="IPR007684">
    <property type="entry name" value="Znf_Ogr/Delta"/>
</dbReference>
<proteinExistence type="predicted"/>
<feature type="domain" description="Zinc finger Ogr/Delta-type" evidence="1">
    <location>
        <begin position="6"/>
        <end position="48"/>
    </location>
</feature>
<accession>A0ABR9BTN7</accession>
<sequence>MRIYCQCGERAIISRSKTVDDGAQLSCSCRDPYCGHTFVSAVSYKHTLKYSAMTTATPFIRGSRIYCGCGERAIITKTNRLTIDCADMYCQCKNPECGHSFVMSQGFSHTLSPSSKSTGQLVHAIVRSLSPEQTKQVYQQLSLI</sequence>
<dbReference type="EMBL" id="JACYTP010000021">
    <property type="protein sequence ID" value="MBD8515182.1"/>
    <property type="molecule type" value="Genomic_DNA"/>
</dbReference>
<gene>
    <name evidence="2" type="ORF">IFO68_21105</name>
</gene>
<organism evidence="2 3">
    <name type="scientific">Photobacterium arenosum</name>
    <dbReference type="NCBI Taxonomy" id="2774143"/>
    <lineage>
        <taxon>Bacteria</taxon>
        <taxon>Pseudomonadati</taxon>
        <taxon>Pseudomonadota</taxon>
        <taxon>Gammaproteobacteria</taxon>
        <taxon>Vibrionales</taxon>
        <taxon>Vibrionaceae</taxon>
        <taxon>Photobacterium</taxon>
    </lineage>
</organism>
<name>A0ABR9BTN7_9GAMM</name>
<reference evidence="2 3" key="1">
    <citation type="submission" date="2020-09" db="EMBL/GenBank/DDBJ databases">
        <title>Photobacterium sp. CAU 1568 isolated from sand of Sido Beach.</title>
        <authorList>
            <person name="Kim W."/>
        </authorList>
    </citation>
    <scope>NUCLEOTIDE SEQUENCE [LARGE SCALE GENOMIC DNA]</scope>
    <source>
        <strain evidence="2 3">CAU 1568</strain>
    </source>
</reference>
<dbReference type="Proteomes" id="UP000649768">
    <property type="component" value="Unassembled WGS sequence"/>
</dbReference>
<dbReference type="Pfam" id="PF04606">
    <property type="entry name" value="Ogr_Delta"/>
    <property type="match status" value="2"/>
</dbReference>
<protein>
    <submittedName>
        <fullName evidence="2">Ogr/Delta-like zinc finger family protein</fullName>
    </submittedName>
</protein>
<evidence type="ECO:0000259" key="1">
    <source>
        <dbReference type="Pfam" id="PF04606"/>
    </source>
</evidence>
<evidence type="ECO:0000313" key="3">
    <source>
        <dbReference type="Proteomes" id="UP000649768"/>
    </source>
</evidence>
<evidence type="ECO:0000313" key="2">
    <source>
        <dbReference type="EMBL" id="MBD8515182.1"/>
    </source>
</evidence>
<feature type="domain" description="Zinc finger Ogr/Delta-type" evidence="1">
    <location>
        <begin position="69"/>
        <end position="111"/>
    </location>
</feature>